<dbReference type="Pfam" id="PF04055">
    <property type="entry name" value="Radical_SAM"/>
    <property type="match status" value="1"/>
</dbReference>
<evidence type="ECO:0000256" key="1">
    <source>
        <dbReference type="ARBA" id="ARBA00001966"/>
    </source>
</evidence>
<dbReference type="SFLD" id="SFLDG01101">
    <property type="entry name" value="Uncharacterised_Radical_SAM_Su"/>
    <property type="match status" value="1"/>
</dbReference>
<evidence type="ECO:0000256" key="3">
    <source>
        <dbReference type="ARBA" id="ARBA00022691"/>
    </source>
</evidence>
<keyword evidence="8" id="KW-0670">Pyruvate</keyword>
<gene>
    <name evidence="8" type="ORF">MNBD_GAMMA22-578</name>
</gene>
<keyword evidence="6" id="KW-0411">Iron-sulfur</keyword>
<organism evidence="8">
    <name type="scientific">hydrothermal vent metagenome</name>
    <dbReference type="NCBI Taxonomy" id="652676"/>
    <lineage>
        <taxon>unclassified sequences</taxon>
        <taxon>metagenomes</taxon>
        <taxon>ecological metagenomes</taxon>
    </lineage>
</organism>
<dbReference type="SFLD" id="SFLDS00029">
    <property type="entry name" value="Radical_SAM"/>
    <property type="match status" value="1"/>
</dbReference>
<keyword evidence="4" id="KW-0479">Metal-binding</keyword>
<reference evidence="8" key="1">
    <citation type="submission" date="2018-06" db="EMBL/GenBank/DDBJ databases">
        <authorList>
            <person name="Zhirakovskaya E."/>
        </authorList>
    </citation>
    <scope>NUCLEOTIDE SEQUENCE</scope>
</reference>
<dbReference type="InterPro" id="IPR013785">
    <property type="entry name" value="Aldolase_TIM"/>
</dbReference>
<keyword evidence="8" id="KW-0456">Lyase</keyword>
<evidence type="ECO:0000256" key="5">
    <source>
        <dbReference type="ARBA" id="ARBA00023004"/>
    </source>
</evidence>
<evidence type="ECO:0000256" key="4">
    <source>
        <dbReference type="ARBA" id="ARBA00022723"/>
    </source>
</evidence>
<feature type="domain" description="Radical SAM core" evidence="7">
    <location>
        <begin position="74"/>
        <end position="295"/>
    </location>
</feature>
<dbReference type="InterPro" id="IPR027596">
    <property type="entry name" value="AmmeMemoSam_rS"/>
</dbReference>
<dbReference type="PIRSF" id="PIRSF004869">
    <property type="entry name" value="PflX_prd"/>
    <property type="match status" value="1"/>
</dbReference>
<dbReference type="GO" id="GO:0051539">
    <property type="term" value="F:4 iron, 4 sulfur cluster binding"/>
    <property type="evidence" value="ECO:0007669"/>
    <property type="project" value="UniProtKB-KW"/>
</dbReference>
<dbReference type="PROSITE" id="PS51918">
    <property type="entry name" value="RADICAL_SAM"/>
    <property type="match status" value="1"/>
</dbReference>
<sequence length="359" mass="40584">MLANNINTVKVKYWHLLMDGRIQCDLCPRACKLKDGQQGLCFVRARHENTMVLTTYGKSSGFCIDPVEKKPLNHYLPGTSVLSFGTAGCNLACKFCQNWDISKSREMDTLAVSATPERIAKTAKKYSCTSVAFTYNDPVIFMEYASDVAQACHEYDIKTIAVTAAYICEKPRIEFFQYIDATNVDLKAFSEKFYFKITGSHLNSVLDSLLYIKHQTSTWLEITTLLIPGENDSSNEITKMTRWIADNLGVNVPLHFSAFHPDWKMKNHPATSLTILRKAREIALAQGLRYVYTGNVHDSDSASTYCHQCNTRLIARDWYVLGDWQLDNTGHCKKCGTLCSGIFDGKHGNWGAKRQMVYL</sequence>
<keyword evidence="2" id="KW-0004">4Fe-4S</keyword>
<dbReference type="Gene3D" id="3.20.20.70">
    <property type="entry name" value="Aldolase class I"/>
    <property type="match status" value="1"/>
</dbReference>
<dbReference type="NCBIfam" id="TIGR04337">
    <property type="entry name" value="AmmeMemoSam_rS"/>
    <property type="match status" value="1"/>
</dbReference>
<accession>A0A3B0ZZV8</accession>
<keyword evidence="5" id="KW-0408">Iron</keyword>
<dbReference type="AlphaFoldDB" id="A0A3B0ZZV8"/>
<evidence type="ECO:0000256" key="2">
    <source>
        <dbReference type="ARBA" id="ARBA00022485"/>
    </source>
</evidence>
<evidence type="ECO:0000259" key="7">
    <source>
        <dbReference type="PROSITE" id="PS51918"/>
    </source>
</evidence>
<protein>
    <submittedName>
        <fullName evidence="8">COG1180: Radical SAM, Pyruvate-formate lyase-activating enzyme like</fullName>
    </submittedName>
</protein>
<dbReference type="InterPro" id="IPR058240">
    <property type="entry name" value="rSAM_sf"/>
</dbReference>
<proteinExistence type="predicted"/>
<comment type="cofactor">
    <cofactor evidence="1">
        <name>[4Fe-4S] cluster</name>
        <dbReference type="ChEBI" id="CHEBI:49883"/>
    </cofactor>
</comment>
<dbReference type="InterPro" id="IPR016431">
    <property type="entry name" value="Pyrv-formate_lyase-activ_prd"/>
</dbReference>
<dbReference type="PANTHER" id="PTHR30352:SF5">
    <property type="entry name" value="PYRUVATE FORMATE-LYASE 1-ACTIVATING ENZYME"/>
    <property type="match status" value="1"/>
</dbReference>
<evidence type="ECO:0000256" key="6">
    <source>
        <dbReference type="ARBA" id="ARBA00023014"/>
    </source>
</evidence>
<keyword evidence="3" id="KW-0949">S-adenosyl-L-methionine</keyword>
<name>A0A3B0ZZV8_9ZZZZ</name>
<dbReference type="EMBL" id="UOFS01000013">
    <property type="protein sequence ID" value="VAW93012.1"/>
    <property type="molecule type" value="Genomic_DNA"/>
</dbReference>
<dbReference type="GO" id="GO:0016829">
    <property type="term" value="F:lyase activity"/>
    <property type="evidence" value="ECO:0007669"/>
    <property type="project" value="UniProtKB-KW"/>
</dbReference>
<dbReference type="GO" id="GO:0046872">
    <property type="term" value="F:metal ion binding"/>
    <property type="evidence" value="ECO:0007669"/>
    <property type="project" value="UniProtKB-KW"/>
</dbReference>
<dbReference type="InterPro" id="IPR034457">
    <property type="entry name" value="Organic_radical-activating"/>
</dbReference>
<dbReference type="PANTHER" id="PTHR30352">
    <property type="entry name" value="PYRUVATE FORMATE-LYASE-ACTIVATING ENZYME"/>
    <property type="match status" value="1"/>
</dbReference>
<dbReference type="CDD" id="cd01335">
    <property type="entry name" value="Radical_SAM"/>
    <property type="match status" value="1"/>
</dbReference>
<dbReference type="SUPFAM" id="SSF102114">
    <property type="entry name" value="Radical SAM enzymes"/>
    <property type="match status" value="1"/>
</dbReference>
<dbReference type="InterPro" id="IPR007197">
    <property type="entry name" value="rSAM"/>
</dbReference>
<evidence type="ECO:0000313" key="8">
    <source>
        <dbReference type="EMBL" id="VAW93012.1"/>
    </source>
</evidence>